<keyword evidence="1" id="KW-1133">Transmembrane helix</keyword>
<sequence length="53" mass="5941">MGNGVPIAYIVAFLIFCGLLIYKTHRILKPLLLSLLLIGLQLLIIFFVKKGLQ</sequence>
<gene>
    <name evidence="2" type="ORF">LBCZ_2414</name>
</gene>
<protein>
    <submittedName>
        <fullName evidence="2">Uncharacterized protein</fullName>
    </submittedName>
</protein>
<reference evidence="2 3" key="1">
    <citation type="journal article" date="2013" name="PLoS ONE">
        <title>Genomic Adaptation of the Lactobacillus casei Group.</title>
        <authorList>
            <person name="Toh H."/>
            <person name="Oshima K."/>
            <person name="Nakano A."/>
            <person name="Takahata M."/>
            <person name="Murakami M."/>
            <person name="Takaki T."/>
            <person name="Nishiyama H."/>
            <person name="Igimi S."/>
            <person name="Hattori M."/>
            <person name="Morita H."/>
        </authorList>
    </citation>
    <scope>NUCLEOTIDE SEQUENCE [LARGE SCALE GENOMIC DNA]</scope>
    <source>
        <strain evidence="2 3">ATCC 393</strain>
    </source>
</reference>
<evidence type="ECO:0000313" key="2">
    <source>
        <dbReference type="EMBL" id="BAN75582.1"/>
    </source>
</evidence>
<name>A0AAD1AQI3_LACCA</name>
<feature type="transmembrane region" description="Helical" evidence="1">
    <location>
        <begin position="6"/>
        <end position="22"/>
    </location>
</feature>
<dbReference type="Proteomes" id="UP000015560">
    <property type="component" value="Chromosome"/>
</dbReference>
<proteinExistence type="predicted"/>
<evidence type="ECO:0000256" key="1">
    <source>
        <dbReference type="SAM" id="Phobius"/>
    </source>
</evidence>
<keyword evidence="1" id="KW-0812">Transmembrane</keyword>
<keyword evidence="1" id="KW-0472">Membrane</keyword>
<organism evidence="2 3">
    <name type="scientific">Lacticaseibacillus casei DSM 20011 = JCM 1134 = ATCC 393</name>
    <dbReference type="NCBI Taxonomy" id="1423732"/>
    <lineage>
        <taxon>Bacteria</taxon>
        <taxon>Bacillati</taxon>
        <taxon>Bacillota</taxon>
        <taxon>Bacilli</taxon>
        <taxon>Lactobacillales</taxon>
        <taxon>Lactobacillaceae</taxon>
        <taxon>Lacticaseibacillus</taxon>
    </lineage>
</organism>
<evidence type="ECO:0000313" key="3">
    <source>
        <dbReference type="Proteomes" id="UP000015560"/>
    </source>
</evidence>
<feature type="transmembrane region" description="Helical" evidence="1">
    <location>
        <begin position="31"/>
        <end position="48"/>
    </location>
</feature>
<dbReference type="AlphaFoldDB" id="A0AAD1AQI3"/>
<accession>A0AAD1AQI3</accession>
<dbReference type="EMBL" id="AP012544">
    <property type="protein sequence ID" value="BAN75582.1"/>
    <property type="molecule type" value="Genomic_DNA"/>
</dbReference>